<name>A0A143PGU3_LUTPR</name>
<dbReference type="RefSeq" id="WP_110168995.1">
    <property type="nucleotide sequence ID" value="NZ_CP015136.1"/>
</dbReference>
<keyword evidence="2" id="KW-1185">Reference proteome</keyword>
<evidence type="ECO:0000313" key="2">
    <source>
        <dbReference type="Proteomes" id="UP000076079"/>
    </source>
</evidence>
<evidence type="ECO:0000313" key="1">
    <source>
        <dbReference type="EMBL" id="AMY06984.1"/>
    </source>
</evidence>
<dbReference type="AlphaFoldDB" id="A0A143PGU3"/>
<sequence>MPNWSYWRDGEVVSAAPGRVDIRLTDGKVESFRFGQDTTFEFRGPGSPLVEGEPGPSWLKPGQRLGVSYVYRSHQAIASSVNIWIDRKGCARDEQWLAAGQAEAPAQDAPSLAGTTWEGTIPVQYGPEPVETTTFEFLPKQELAYQSKGRSRETGAHWRQNGSAVLIELNDCYAKYAGTITGNQIEGEFSNERGSRAPWTAHRK</sequence>
<protein>
    <submittedName>
        <fullName evidence="1">Uncharacterized protein</fullName>
    </submittedName>
</protein>
<dbReference type="STRING" id="1855912.LuPra_00148"/>
<accession>A0A143PGU3</accession>
<dbReference type="EMBL" id="CP015136">
    <property type="protein sequence ID" value="AMY06984.1"/>
    <property type="molecule type" value="Genomic_DNA"/>
</dbReference>
<dbReference type="KEGG" id="abac:LuPra_00148"/>
<reference evidence="1 2" key="1">
    <citation type="journal article" date="2016" name="Genome Announc.">
        <title>First Complete Genome Sequence of a Subdivision 6 Acidobacterium Strain.</title>
        <authorList>
            <person name="Huang S."/>
            <person name="Vieira S."/>
            <person name="Bunk B."/>
            <person name="Riedel T."/>
            <person name="Sproer C."/>
            <person name="Overmann J."/>
        </authorList>
    </citation>
    <scope>NUCLEOTIDE SEQUENCE [LARGE SCALE GENOMIC DNA]</scope>
    <source>
        <strain evidence="2">DSM 100886 HEG_-6_39</strain>
    </source>
</reference>
<organism evidence="1 2">
    <name type="scientific">Luteitalea pratensis</name>
    <dbReference type="NCBI Taxonomy" id="1855912"/>
    <lineage>
        <taxon>Bacteria</taxon>
        <taxon>Pseudomonadati</taxon>
        <taxon>Acidobacteriota</taxon>
        <taxon>Vicinamibacteria</taxon>
        <taxon>Vicinamibacterales</taxon>
        <taxon>Vicinamibacteraceae</taxon>
        <taxon>Luteitalea</taxon>
    </lineage>
</organism>
<proteinExistence type="predicted"/>
<dbReference type="Proteomes" id="UP000076079">
    <property type="component" value="Chromosome"/>
</dbReference>
<gene>
    <name evidence="1" type="ORF">LuPra_00148</name>
</gene>
<reference evidence="2" key="2">
    <citation type="submission" date="2016-04" db="EMBL/GenBank/DDBJ databases">
        <title>First Complete Genome Sequence of a Subdivision 6 Acidobacterium.</title>
        <authorList>
            <person name="Huang S."/>
            <person name="Vieira S."/>
            <person name="Bunk B."/>
            <person name="Riedel T."/>
            <person name="Sproeer C."/>
            <person name="Overmann J."/>
        </authorList>
    </citation>
    <scope>NUCLEOTIDE SEQUENCE [LARGE SCALE GENOMIC DNA]</scope>
    <source>
        <strain evidence="2">DSM 100886 HEG_-6_39</strain>
    </source>
</reference>
<dbReference type="OrthoDB" id="3576214at2"/>